<evidence type="ECO:0000256" key="1">
    <source>
        <dbReference type="SAM" id="MobiDB-lite"/>
    </source>
</evidence>
<proteinExistence type="predicted"/>
<keyword evidence="4" id="KW-1185">Reference proteome</keyword>
<keyword evidence="2" id="KW-0472">Membrane</keyword>
<evidence type="ECO:0000313" key="3">
    <source>
        <dbReference type="EMBL" id="PSS25282.1"/>
    </source>
</evidence>
<feature type="compositionally biased region" description="Low complexity" evidence="1">
    <location>
        <begin position="63"/>
        <end position="74"/>
    </location>
</feature>
<evidence type="ECO:0000256" key="2">
    <source>
        <dbReference type="SAM" id="Phobius"/>
    </source>
</evidence>
<dbReference type="GeneID" id="36572285"/>
<sequence length="214" mass="23021">MSTFTEKSYGANPNGLTLAWPAVTRQSSSQSIDLLTPIEDAQSNNSLTPASSNTNEKVNPTVSPFSPFYNPSPSRRSLEAQKIESRQSIIAMPPPYDADVEAGVALPPIAASSSKTGLVKDKNQVAVSCTMWPDQQAMKLKKKEMRKAKAKYMLCGWMAGYNRATRIWIKILIAVVVIGAAVGVGVGISRATGGGVWKNQQNSNSPIAHRSDAR</sequence>
<reference evidence="3 4" key="1">
    <citation type="journal article" date="2018" name="New Phytol.">
        <title>Comparative genomics and transcriptomics depict ericoid mycorrhizal fungi as versatile saprotrophs and plant mutualists.</title>
        <authorList>
            <person name="Martino E."/>
            <person name="Morin E."/>
            <person name="Grelet G.A."/>
            <person name="Kuo A."/>
            <person name="Kohler A."/>
            <person name="Daghino S."/>
            <person name="Barry K.W."/>
            <person name="Cichocki N."/>
            <person name="Clum A."/>
            <person name="Dockter R.B."/>
            <person name="Hainaut M."/>
            <person name="Kuo R.C."/>
            <person name="LaButti K."/>
            <person name="Lindahl B.D."/>
            <person name="Lindquist E.A."/>
            <person name="Lipzen A."/>
            <person name="Khouja H.R."/>
            <person name="Magnuson J."/>
            <person name="Murat C."/>
            <person name="Ohm R.A."/>
            <person name="Singer S.W."/>
            <person name="Spatafora J.W."/>
            <person name="Wang M."/>
            <person name="Veneault-Fourrey C."/>
            <person name="Henrissat B."/>
            <person name="Grigoriev I.V."/>
            <person name="Martin F.M."/>
            <person name="Perotto S."/>
        </authorList>
    </citation>
    <scope>NUCLEOTIDE SEQUENCE [LARGE SCALE GENOMIC DNA]</scope>
    <source>
        <strain evidence="3 4">ATCC 22711</strain>
    </source>
</reference>
<accession>A0A2T3BAC6</accession>
<keyword evidence="2" id="KW-0812">Transmembrane</keyword>
<dbReference type="InParanoid" id="A0A2T3BAC6"/>
<gene>
    <name evidence="3" type="ORF">M430DRAFT_200366</name>
</gene>
<feature type="compositionally biased region" description="Polar residues" evidence="1">
    <location>
        <begin position="41"/>
        <end position="62"/>
    </location>
</feature>
<organism evidence="3 4">
    <name type="scientific">Amorphotheca resinae ATCC 22711</name>
    <dbReference type="NCBI Taxonomy" id="857342"/>
    <lineage>
        <taxon>Eukaryota</taxon>
        <taxon>Fungi</taxon>
        <taxon>Dikarya</taxon>
        <taxon>Ascomycota</taxon>
        <taxon>Pezizomycotina</taxon>
        <taxon>Leotiomycetes</taxon>
        <taxon>Helotiales</taxon>
        <taxon>Amorphothecaceae</taxon>
        <taxon>Amorphotheca</taxon>
    </lineage>
</organism>
<keyword evidence="2" id="KW-1133">Transmembrane helix</keyword>
<dbReference type="RefSeq" id="XP_024723881.1">
    <property type="nucleotide sequence ID" value="XM_024864204.1"/>
</dbReference>
<evidence type="ECO:0000313" key="4">
    <source>
        <dbReference type="Proteomes" id="UP000241818"/>
    </source>
</evidence>
<name>A0A2T3BAC6_AMORE</name>
<dbReference type="EMBL" id="KZ679007">
    <property type="protein sequence ID" value="PSS25282.1"/>
    <property type="molecule type" value="Genomic_DNA"/>
</dbReference>
<dbReference type="AlphaFoldDB" id="A0A2T3BAC6"/>
<dbReference type="Proteomes" id="UP000241818">
    <property type="component" value="Unassembled WGS sequence"/>
</dbReference>
<feature type="transmembrane region" description="Helical" evidence="2">
    <location>
        <begin position="167"/>
        <end position="188"/>
    </location>
</feature>
<feature type="region of interest" description="Disordered" evidence="1">
    <location>
        <begin position="29"/>
        <end position="74"/>
    </location>
</feature>
<dbReference type="OrthoDB" id="5387214at2759"/>
<protein>
    <submittedName>
        <fullName evidence="3">Uncharacterized protein</fullName>
    </submittedName>
</protein>